<dbReference type="AlphaFoldDB" id="A0A178XXG2"/>
<evidence type="ECO:0000313" key="1">
    <source>
        <dbReference type="EMBL" id="OAP40008.1"/>
    </source>
</evidence>
<name>A0A178XXG2_9HYPH</name>
<reference evidence="1 2" key="1">
    <citation type="journal article" date="2016" name="Int. J. Syst. Evol. Microbiol.">
        <title>Ensifer glycinis sp. nov., an novel rhizobial species associated with Glycine spp.</title>
        <authorList>
            <person name="Yan H."/>
            <person name="Yan J."/>
            <person name="Sui X.H."/>
            <person name="Wang E.T."/>
            <person name="Chen W.X."/>
            <person name="Zhang X.X."/>
            <person name="Chen W.F."/>
        </authorList>
    </citation>
    <scope>NUCLEOTIDE SEQUENCE [LARGE SCALE GENOMIC DNA]</scope>
    <source>
        <strain evidence="1 2">CCBAU 23380</strain>
    </source>
</reference>
<proteinExistence type="predicted"/>
<keyword evidence="2" id="KW-1185">Reference proteome</keyword>
<dbReference type="EMBL" id="LPUX01000055">
    <property type="protein sequence ID" value="OAP40008.1"/>
    <property type="molecule type" value="Genomic_DNA"/>
</dbReference>
<evidence type="ECO:0000313" key="2">
    <source>
        <dbReference type="Proteomes" id="UP000094025"/>
    </source>
</evidence>
<protein>
    <submittedName>
        <fullName evidence="1">Uncharacterized protein</fullName>
    </submittedName>
</protein>
<comment type="caution">
    <text evidence="1">The sequence shown here is derived from an EMBL/GenBank/DDBJ whole genome shotgun (WGS) entry which is preliminary data.</text>
</comment>
<organism evidence="1 2">
    <name type="scientific">Sinorhizobium glycinis</name>
    <dbReference type="NCBI Taxonomy" id="1472378"/>
    <lineage>
        <taxon>Bacteria</taxon>
        <taxon>Pseudomonadati</taxon>
        <taxon>Pseudomonadota</taxon>
        <taxon>Alphaproteobacteria</taxon>
        <taxon>Hyphomicrobiales</taxon>
        <taxon>Rhizobiaceae</taxon>
        <taxon>Sinorhizobium/Ensifer group</taxon>
        <taxon>Sinorhizobium</taxon>
    </lineage>
</organism>
<accession>A0A178XXG2</accession>
<dbReference type="Proteomes" id="UP000094025">
    <property type="component" value="Unassembled WGS sequence"/>
</dbReference>
<sequence length="128" mass="13265">MDVVDGEAVDVESGASVVTVEVELDVETGEVGASVVTVEVGLVEAGEVGTSVVTVEVGLDVESGEVEASVVTVEVSLDAAVSEFEPGPFNPSECFQCISLPEFFDLMCISSQNIVNASIPSSKDTHRQ</sequence>
<gene>
    <name evidence="1" type="ORF">AU381_10740</name>
</gene>